<evidence type="ECO:0000313" key="2">
    <source>
        <dbReference type="Proteomes" id="UP000326838"/>
    </source>
</evidence>
<dbReference type="RefSeq" id="WP_150892750.1">
    <property type="nucleotide sequence ID" value="NZ_VYUY01000007.1"/>
</dbReference>
<name>A0A5N0TIM2_9MICO</name>
<keyword evidence="2" id="KW-1185">Reference proteome</keyword>
<accession>A0A5N0TIM2</accession>
<sequence>MQWTTMDAADAVSAAALELALTHAQAALAALEQVRATGPGLLAATAWASPAMDAFRERQDEWLAGLERNARALRAFLDTLDLARAGSVASSGPLLR</sequence>
<gene>
    <name evidence="1" type="ORF">F6B40_06705</name>
</gene>
<reference evidence="2" key="1">
    <citation type="submission" date="2019-09" db="EMBL/GenBank/DDBJ databases">
        <title>Mumia zhuanghuii sp. nov. isolated from the intestinal contents of plateau pika (Ochotona curzoniae) in the Qinghai-Tibet plateau of China.</title>
        <authorList>
            <person name="Tian Z."/>
        </authorList>
    </citation>
    <scope>NUCLEOTIDE SEQUENCE [LARGE SCALE GENOMIC DNA]</scope>
    <source>
        <strain evidence="2">L-033</strain>
    </source>
</reference>
<dbReference type="EMBL" id="VYUY01000007">
    <property type="protein sequence ID" value="KAA9134451.1"/>
    <property type="molecule type" value="Genomic_DNA"/>
</dbReference>
<evidence type="ECO:0000313" key="1">
    <source>
        <dbReference type="EMBL" id="KAA9134451.1"/>
    </source>
</evidence>
<dbReference type="AlphaFoldDB" id="A0A5N0TIM2"/>
<organism evidence="1 2">
    <name type="scientific">Microbacterium caowuchunii</name>
    <dbReference type="NCBI Taxonomy" id="2614638"/>
    <lineage>
        <taxon>Bacteria</taxon>
        <taxon>Bacillati</taxon>
        <taxon>Actinomycetota</taxon>
        <taxon>Actinomycetes</taxon>
        <taxon>Micrococcales</taxon>
        <taxon>Microbacteriaceae</taxon>
        <taxon>Microbacterium</taxon>
    </lineage>
</organism>
<proteinExistence type="predicted"/>
<dbReference type="Proteomes" id="UP000326838">
    <property type="component" value="Unassembled WGS sequence"/>
</dbReference>
<protein>
    <submittedName>
        <fullName evidence="1">Uncharacterized protein</fullName>
    </submittedName>
</protein>
<comment type="caution">
    <text evidence="1">The sequence shown here is derived from an EMBL/GenBank/DDBJ whole genome shotgun (WGS) entry which is preliminary data.</text>
</comment>